<gene>
    <name evidence="3" type="ORF">PTSG_07480</name>
</gene>
<evidence type="ECO:0000313" key="4">
    <source>
        <dbReference type="Proteomes" id="UP000007799"/>
    </source>
</evidence>
<keyword evidence="1" id="KW-0472">Membrane</keyword>
<reference evidence="3" key="1">
    <citation type="submission" date="2009-08" db="EMBL/GenBank/DDBJ databases">
        <title>Annotation of Salpingoeca rosetta.</title>
        <authorList>
            <consortium name="The Broad Institute Genome Sequencing Platform"/>
            <person name="Russ C."/>
            <person name="Cuomo C."/>
            <person name="Burger G."/>
            <person name="Gray M.W."/>
            <person name="Holland P.W.H."/>
            <person name="King N."/>
            <person name="Lang F.B.F."/>
            <person name="Roger A.J."/>
            <person name="Ruiz-Trillo I."/>
            <person name="Young S.K."/>
            <person name="Zeng Q."/>
            <person name="Gargeya S."/>
            <person name="Alvarado L."/>
            <person name="Berlin A."/>
            <person name="Chapman S.B."/>
            <person name="Chen Z."/>
            <person name="Freedman E."/>
            <person name="Gellesch M."/>
            <person name="Goldberg J."/>
            <person name="Griggs A."/>
            <person name="Gujja S."/>
            <person name="Heilman E."/>
            <person name="Heiman D."/>
            <person name="Howarth C."/>
            <person name="Mehta T."/>
            <person name="Neiman D."/>
            <person name="Pearson M."/>
            <person name="Roberts A."/>
            <person name="Saif S."/>
            <person name="Shea T."/>
            <person name="Shenoy N."/>
            <person name="Sisk P."/>
            <person name="Stolte C."/>
            <person name="Sykes S."/>
            <person name="White J."/>
            <person name="Yandava C."/>
            <person name="Haas B."/>
            <person name="Nusbaum C."/>
            <person name="Birren B."/>
        </authorList>
    </citation>
    <scope>NUCLEOTIDE SEQUENCE [LARGE SCALE GENOMIC DNA]</scope>
    <source>
        <strain evidence="3">ATCC 50818</strain>
    </source>
</reference>
<proteinExistence type="predicted"/>
<keyword evidence="4" id="KW-1185">Reference proteome</keyword>
<keyword evidence="2" id="KW-0732">Signal</keyword>
<dbReference type="RefSeq" id="XP_004990985.1">
    <property type="nucleotide sequence ID" value="XM_004990928.1"/>
</dbReference>
<feature type="transmembrane region" description="Helical" evidence="1">
    <location>
        <begin position="245"/>
        <end position="270"/>
    </location>
</feature>
<sequence length="285" mass="31500">MRTQRPQHQSRRRTLLVSTVLCICTHALLAHAWSPCDVRVLEQSNPYLRTVVEDGVECTRRRVWLSIFDAVGDTNACEYVHEGLVLDACVTQARNKEPSRTFSVAFTSARETGTCVGPYVTNGQDGTTLTAIEAVQFPMPGCKGANCTEVALVFGFSFGSTDKQCHHSSLFGIYNFTYALATSNNDTFTMTWCNGTECQGPDECATLFTELPLNECRDNSWGSMMGHVELVETQSLITCSSSHPLVPTATLIGVFVGLCAAIVVLVLGIWQYRNLKRRRGYMMVQ</sequence>
<evidence type="ECO:0008006" key="5">
    <source>
        <dbReference type="Google" id="ProtNLM"/>
    </source>
</evidence>
<organism evidence="4">
    <name type="scientific">Salpingoeca rosetta (strain ATCC 50818 / BSB-021)</name>
    <dbReference type="NCBI Taxonomy" id="946362"/>
    <lineage>
        <taxon>Eukaryota</taxon>
        <taxon>Choanoflagellata</taxon>
        <taxon>Craspedida</taxon>
        <taxon>Salpingoecidae</taxon>
        <taxon>Salpingoeca</taxon>
    </lineage>
</organism>
<dbReference type="KEGG" id="sre:PTSG_07480"/>
<feature type="signal peptide" evidence="2">
    <location>
        <begin position="1"/>
        <end position="32"/>
    </location>
</feature>
<keyword evidence="1" id="KW-1133">Transmembrane helix</keyword>
<feature type="chain" id="PRO_5003287561" description="Membrane-associated protein" evidence="2">
    <location>
        <begin position="33"/>
        <end position="285"/>
    </location>
</feature>
<dbReference type="Proteomes" id="UP000007799">
    <property type="component" value="Unassembled WGS sequence"/>
</dbReference>
<protein>
    <recommendedName>
        <fullName evidence="5">Membrane-associated protein</fullName>
    </recommendedName>
</protein>
<evidence type="ECO:0000313" key="3">
    <source>
        <dbReference type="EMBL" id="EGD77146.1"/>
    </source>
</evidence>
<accession>F2UIU7</accession>
<dbReference type="InParanoid" id="F2UIU7"/>
<dbReference type="EMBL" id="GL832976">
    <property type="protein sequence ID" value="EGD77146.1"/>
    <property type="molecule type" value="Genomic_DNA"/>
</dbReference>
<dbReference type="OMA" id="CICTHAL"/>
<keyword evidence="1" id="KW-0812">Transmembrane</keyword>
<evidence type="ECO:0000256" key="1">
    <source>
        <dbReference type="SAM" id="Phobius"/>
    </source>
</evidence>
<name>F2UIU7_SALR5</name>
<dbReference type="GeneID" id="16071547"/>
<dbReference type="AlphaFoldDB" id="F2UIU7"/>
<evidence type="ECO:0000256" key="2">
    <source>
        <dbReference type="SAM" id="SignalP"/>
    </source>
</evidence>